<dbReference type="RefSeq" id="WP_124070777.1">
    <property type="nucleotide sequence ID" value="NZ_CBCRXF010000001.1"/>
</dbReference>
<gene>
    <name evidence="2" type="ORF">FILTAD_02143</name>
</gene>
<organism evidence="2 3">
    <name type="scientific">Filibacter tadaridae</name>
    <dbReference type="NCBI Taxonomy" id="2483811"/>
    <lineage>
        <taxon>Bacteria</taxon>
        <taxon>Bacillati</taxon>
        <taxon>Bacillota</taxon>
        <taxon>Bacilli</taxon>
        <taxon>Bacillales</taxon>
        <taxon>Caryophanaceae</taxon>
        <taxon>Filibacter</taxon>
    </lineage>
</organism>
<evidence type="ECO:0000256" key="1">
    <source>
        <dbReference type="SAM" id="Phobius"/>
    </source>
</evidence>
<sequence length="77" mass="8695">MKNMFKKGILVLLLGLSLIYGLSLDGIDIIDILILAPIALISLFYFITPLFLSLKQIEAVDNWFDDILEFDFSKGSK</sequence>
<keyword evidence="3" id="KW-1185">Reference proteome</keyword>
<dbReference type="AlphaFoldDB" id="A0A3P5XP06"/>
<evidence type="ECO:0000313" key="3">
    <source>
        <dbReference type="Proteomes" id="UP000270468"/>
    </source>
</evidence>
<name>A0A3P5XP06_9BACL</name>
<evidence type="ECO:0000313" key="2">
    <source>
        <dbReference type="EMBL" id="VDC29551.1"/>
    </source>
</evidence>
<proteinExistence type="predicted"/>
<dbReference type="Proteomes" id="UP000270468">
    <property type="component" value="Unassembled WGS sequence"/>
</dbReference>
<protein>
    <submittedName>
        <fullName evidence="2">Uncharacterized protein</fullName>
    </submittedName>
</protein>
<reference evidence="2 3" key="1">
    <citation type="submission" date="2018-11" db="EMBL/GenBank/DDBJ databases">
        <authorList>
            <person name="Criscuolo A."/>
        </authorList>
    </citation>
    <scope>NUCLEOTIDE SEQUENCE [LARGE SCALE GENOMIC DNA]</scope>
    <source>
        <strain evidence="2">ATB-66</strain>
    </source>
</reference>
<keyword evidence="1" id="KW-1133">Transmembrane helix</keyword>
<keyword evidence="1" id="KW-0812">Transmembrane</keyword>
<feature type="transmembrane region" description="Helical" evidence="1">
    <location>
        <begin position="33"/>
        <end position="54"/>
    </location>
</feature>
<dbReference type="EMBL" id="UXAV01000042">
    <property type="protein sequence ID" value="VDC29551.1"/>
    <property type="molecule type" value="Genomic_DNA"/>
</dbReference>
<keyword evidence="1" id="KW-0472">Membrane</keyword>
<accession>A0A3P5XP06</accession>